<dbReference type="OrthoDB" id="10672219at2759"/>
<sequence>MLDLYRRFTDFLLIDSTFSTNQHKCFLYQLLIVDGCRKSLPVVIGFLWRETEADVRTFLLTFLEFVGGGSLVKCIMSDVGQLQNATSSKLWHSDTNMVKAMHRCLEMELLNGKIGLWEAIRVSRMSATYLIWNRQKTVSDASRRDLRIVGHPELDRLSVVRLRPLPAEFPCLCLGNLAVSRPSCSLRVAWQLGTERALQLNDSDADVNSWKKILLKGNAFMLRESVLPIVTERFSKDNRVIPSAKVLITEIGKTVPWDGQLRPLHQAVRTNFGNVSEHVRTSKANYSSENTVLFMLQNMHFPPAKFSIWRPIQRTRSCPMKPPESPILTFSTRQQAHFSFQPFIVDGCRKNPAIAIGFLQRETETDLDKCLRETRVLSEPKSHEVQLHTNLVLVGDSVGTQVGEHSPSFRQPRVLLETKFHEISEYTLIRKQIWFCERLTWNPAESLVYDVYRQLNVSDHSPSFRQPRILLETKLHEISEYTLICKLIWFFERLTWNPAESLVYDVLRQLNVLHQAASCFSRYDIRYIAIHICFVMHYS</sequence>
<dbReference type="CTD" id="20322236"/>
<dbReference type="KEGG" id="ovi:T265_08057"/>
<protein>
    <recommendedName>
        <fullName evidence="1">ZSWIM1/3 RNaseH-like domain-containing protein</fullName>
    </recommendedName>
</protein>
<dbReference type="RefSeq" id="XP_009172016.1">
    <property type="nucleotide sequence ID" value="XM_009173752.1"/>
</dbReference>
<proteinExistence type="predicted"/>
<accession>A0A074ZLI9</accession>
<dbReference type="InterPro" id="IPR048324">
    <property type="entry name" value="ZSWIM1-3_RNaseH-like"/>
</dbReference>
<feature type="domain" description="ZSWIM1/3 RNaseH-like" evidence="1">
    <location>
        <begin position="1"/>
        <end position="78"/>
    </location>
</feature>
<gene>
    <name evidence="2" type="ORF">T265_08057</name>
</gene>
<name>A0A074ZLI9_OPIVI</name>
<evidence type="ECO:0000259" key="1">
    <source>
        <dbReference type="Pfam" id="PF21056"/>
    </source>
</evidence>
<dbReference type="Pfam" id="PF21056">
    <property type="entry name" value="ZSWIM1-3_RNaseH-like"/>
    <property type="match status" value="1"/>
</dbReference>
<organism evidence="2 3">
    <name type="scientific">Opisthorchis viverrini</name>
    <name type="common">Southeast Asian liver fluke</name>
    <dbReference type="NCBI Taxonomy" id="6198"/>
    <lineage>
        <taxon>Eukaryota</taxon>
        <taxon>Metazoa</taxon>
        <taxon>Spiralia</taxon>
        <taxon>Lophotrochozoa</taxon>
        <taxon>Platyhelminthes</taxon>
        <taxon>Trematoda</taxon>
        <taxon>Digenea</taxon>
        <taxon>Opisthorchiida</taxon>
        <taxon>Opisthorchiata</taxon>
        <taxon>Opisthorchiidae</taxon>
        <taxon>Opisthorchis</taxon>
    </lineage>
</organism>
<dbReference type="GeneID" id="20322236"/>
<dbReference type="AlphaFoldDB" id="A0A074ZLI9"/>
<dbReference type="STRING" id="6198.A0A074ZLI9"/>
<keyword evidence="3" id="KW-1185">Reference proteome</keyword>
<evidence type="ECO:0000313" key="3">
    <source>
        <dbReference type="Proteomes" id="UP000054324"/>
    </source>
</evidence>
<dbReference type="Proteomes" id="UP000054324">
    <property type="component" value="Unassembled WGS sequence"/>
</dbReference>
<evidence type="ECO:0000313" key="2">
    <source>
        <dbReference type="EMBL" id="KER24210.1"/>
    </source>
</evidence>
<reference evidence="2 3" key="1">
    <citation type="submission" date="2013-11" db="EMBL/GenBank/DDBJ databases">
        <title>Opisthorchis viverrini - life in the bile duct.</title>
        <authorList>
            <person name="Young N.D."/>
            <person name="Nagarajan N."/>
            <person name="Lin S.J."/>
            <person name="Korhonen P.K."/>
            <person name="Jex A.R."/>
            <person name="Hall R.S."/>
            <person name="Safavi-Hemami H."/>
            <person name="Kaewkong W."/>
            <person name="Bertrand D."/>
            <person name="Gao S."/>
            <person name="Seet Q."/>
            <person name="Wongkham S."/>
            <person name="Teh B.T."/>
            <person name="Wongkham C."/>
            <person name="Intapan P.M."/>
            <person name="Maleewong W."/>
            <person name="Yang X."/>
            <person name="Hu M."/>
            <person name="Wang Z."/>
            <person name="Hofmann A."/>
            <person name="Sternberg P.W."/>
            <person name="Tan P."/>
            <person name="Wang J."/>
            <person name="Gasser R.B."/>
        </authorList>
    </citation>
    <scope>NUCLEOTIDE SEQUENCE [LARGE SCALE GENOMIC DNA]</scope>
</reference>
<dbReference type="EMBL" id="KL596818">
    <property type="protein sequence ID" value="KER24210.1"/>
    <property type="molecule type" value="Genomic_DNA"/>
</dbReference>